<evidence type="ECO:0000313" key="5">
    <source>
        <dbReference type="Proteomes" id="UP001175226"/>
    </source>
</evidence>
<evidence type="ECO:0000259" key="3">
    <source>
        <dbReference type="PROSITE" id="PS50157"/>
    </source>
</evidence>
<proteinExistence type="predicted"/>
<dbReference type="GO" id="GO:0008270">
    <property type="term" value="F:zinc ion binding"/>
    <property type="evidence" value="ECO:0007669"/>
    <property type="project" value="UniProtKB-KW"/>
</dbReference>
<evidence type="ECO:0000256" key="1">
    <source>
        <dbReference type="PROSITE-ProRule" id="PRU00042"/>
    </source>
</evidence>
<feature type="domain" description="C2H2-type" evidence="3">
    <location>
        <begin position="266"/>
        <end position="296"/>
    </location>
</feature>
<feature type="compositionally biased region" description="Polar residues" evidence="2">
    <location>
        <begin position="124"/>
        <end position="135"/>
    </location>
</feature>
<dbReference type="Proteomes" id="UP001175226">
    <property type="component" value="Unassembled WGS sequence"/>
</dbReference>
<keyword evidence="1" id="KW-0863">Zinc-finger</keyword>
<dbReference type="Gene3D" id="3.30.160.60">
    <property type="entry name" value="Classic Zinc Finger"/>
    <property type="match status" value="1"/>
</dbReference>
<dbReference type="InterPro" id="IPR013087">
    <property type="entry name" value="Znf_C2H2_type"/>
</dbReference>
<dbReference type="AlphaFoldDB" id="A0AA39K5D4"/>
<keyword evidence="5" id="KW-1185">Reference proteome</keyword>
<feature type="compositionally biased region" description="Low complexity" evidence="2">
    <location>
        <begin position="196"/>
        <end position="218"/>
    </location>
</feature>
<accession>A0AA39K5D4</accession>
<dbReference type="EMBL" id="JAUEPT010000002">
    <property type="protein sequence ID" value="KAK0454643.1"/>
    <property type="molecule type" value="Genomic_DNA"/>
</dbReference>
<protein>
    <recommendedName>
        <fullName evidence="3">C2H2-type domain-containing protein</fullName>
    </recommendedName>
</protein>
<gene>
    <name evidence="4" type="ORF">EV421DRAFT_430883</name>
</gene>
<feature type="compositionally biased region" description="Basic residues" evidence="2">
    <location>
        <begin position="146"/>
        <end position="155"/>
    </location>
</feature>
<keyword evidence="1" id="KW-0479">Metal-binding</keyword>
<evidence type="ECO:0000313" key="4">
    <source>
        <dbReference type="EMBL" id="KAK0454643.1"/>
    </source>
</evidence>
<dbReference type="SMART" id="SM00355">
    <property type="entry name" value="ZnF_C2H2"/>
    <property type="match status" value="2"/>
</dbReference>
<dbReference type="PROSITE" id="PS00028">
    <property type="entry name" value="ZINC_FINGER_C2H2_1"/>
    <property type="match status" value="1"/>
</dbReference>
<evidence type="ECO:0000256" key="2">
    <source>
        <dbReference type="SAM" id="MobiDB-lite"/>
    </source>
</evidence>
<organism evidence="4 5">
    <name type="scientific">Armillaria borealis</name>
    <dbReference type="NCBI Taxonomy" id="47425"/>
    <lineage>
        <taxon>Eukaryota</taxon>
        <taxon>Fungi</taxon>
        <taxon>Dikarya</taxon>
        <taxon>Basidiomycota</taxon>
        <taxon>Agaricomycotina</taxon>
        <taxon>Agaricomycetes</taxon>
        <taxon>Agaricomycetidae</taxon>
        <taxon>Agaricales</taxon>
        <taxon>Marasmiineae</taxon>
        <taxon>Physalacriaceae</taxon>
        <taxon>Armillaria</taxon>
    </lineage>
</organism>
<name>A0AA39K5D4_9AGAR</name>
<comment type="caution">
    <text evidence="4">The sequence shown here is derived from an EMBL/GenBank/DDBJ whole genome shotgun (WGS) entry which is preliminary data.</text>
</comment>
<feature type="domain" description="C2H2-type" evidence="3">
    <location>
        <begin position="299"/>
        <end position="330"/>
    </location>
</feature>
<feature type="compositionally biased region" description="Acidic residues" evidence="2">
    <location>
        <begin position="239"/>
        <end position="251"/>
    </location>
</feature>
<sequence length="350" mass="38802">MSIHNTSMTLVSEYDAEFEFLCFPDGDQGVDNSPLLLFSDKIDGSFLGGKAPYDDEISFSDACLTPPPLFDSEPYPRDDWSPAGSLLLDVSYSEDMSPVTVDPAVLTGPTPPSSLPPSSNSSPCTAQDPTLTSPSEGKCSPAPTYRHVRPRHSRQAKAVVKSYVEESNDEDEYEQKRETHSPKRSRRFLATPELVSDTSSASSTPLTLSTPISGTLSPRPTRSLPHRIVKNQVPAADDQGLDSDADDSEFEGESKKARKPRGSGNLECSFDNCRARFQREPERKRHYKLKHSKDRNVGQLCEHCLKSFSRRDAVLRHYDTCEVLHPERRMAKRKGGIAGKRKSAKKATLK</sequence>
<keyword evidence="1" id="KW-0862">Zinc</keyword>
<reference evidence="4" key="1">
    <citation type="submission" date="2023-06" db="EMBL/GenBank/DDBJ databases">
        <authorList>
            <consortium name="Lawrence Berkeley National Laboratory"/>
            <person name="Ahrendt S."/>
            <person name="Sahu N."/>
            <person name="Indic B."/>
            <person name="Wong-Bajracharya J."/>
            <person name="Merenyi Z."/>
            <person name="Ke H.-M."/>
            <person name="Monk M."/>
            <person name="Kocsube S."/>
            <person name="Drula E."/>
            <person name="Lipzen A."/>
            <person name="Balint B."/>
            <person name="Henrissat B."/>
            <person name="Andreopoulos B."/>
            <person name="Martin F.M."/>
            <person name="Harder C.B."/>
            <person name="Rigling D."/>
            <person name="Ford K.L."/>
            <person name="Foster G.D."/>
            <person name="Pangilinan J."/>
            <person name="Papanicolaou A."/>
            <person name="Barry K."/>
            <person name="LaButti K."/>
            <person name="Viragh M."/>
            <person name="Koriabine M."/>
            <person name="Yan M."/>
            <person name="Riley R."/>
            <person name="Champramary S."/>
            <person name="Plett K.L."/>
            <person name="Tsai I.J."/>
            <person name="Slot J."/>
            <person name="Sipos G."/>
            <person name="Plett J."/>
            <person name="Nagy L.G."/>
            <person name="Grigoriev I.V."/>
        </authorList>
    </citation>
    <scope>NUCLEOTIDE SEQUENCE</scope>
    <source>
        <strain evidence="4">FPL87.14</strain>
    </source>
</reference>
<dbReference type="PROSITE" id="PS50157">
    <property type="entry name" value="ZINC_FINGER_C2H2_2"/>
    <property type="match status" value="2"/>
</dbReference>
<feature type="region of interest" description="Disordered" evidence="2">
    <location>
        <begin position="100"/>
        <end position="265"/>
    </location>
</feature>